<keyword evidence="5" id="KW-1185">Reference proteome</keyword>
<dbReference type="EMBL" id="JAGRRH010000022">
    <property type="protein sequence ID" value="KAG7344987.1"/>
    <property type="molecule type" value="Genomic_DNA"/>
</dbReference>
<evidence type="ECO:0000256" key="1">
    <source>
        <dbReference type="PIRSR" id="PIRSR613078-2"/>
    </source>
</evidence>
<keyword evidence="3" id="KW-0472">Membrane</keyword>
<dbReference type="Pfam" id="PF00300">
    <property type="entry name" value="His_Phos_1"/>
    <property type="match status" value="1"/>
</dbReference>
<proteinExistence type="predicted"/>
<feature type="transmembrane region" description="Helical" evidence="3">
    <location>
        <begin position="12"/>
        <end position="31"/>
    </location>
</feature>
<dbReference type="InterPro" id="IPR052765">
    <property type="entry name" value="PGM-Related"/>
</dbReference>
<keyword evidence="3" id="KW-1133">Transmembrane helix</keyword>
<protein>
    <submittedName>
        <fullName evidence="4">Histidine phosphatase superfamily protein</fullName>
    </submittedName>
</protein>
<organism evidence="4 5">
    <name type="scientific">Nitzschia inconspicua</name>
    <dbReference type="NCBI Taxonomy" id="303405"/>
    <lineage>
        <taxon>Eukaryota</taxon>
        <taxon>Sar</taxon>
        <taxon>Stramenopiles</taxon>
        <taxon>Ochrophyta</taxon>
        <taxon>Bacillariophyta</taxon>
        <taxon>Bacillariophyceae</taxon>
        <taxon>Bacillariophycidae</taxon>
        <taxon>Bacillariales</taxon>
        <taxon>Bacillariaceae</taxon>
        <taxon>Nitzschia</taxon>
    </lineage>
</organism>
<dbReference type="PANTHER" id="PTHR46192">
    <property type="entry name" value="BROAD-RANGE ACID PHOSPHATASE DET1"/>
    <property type="match status" value="1"/>
</dbReference>
<gene>
    <name evidence="4" type="ORF">IV203_032518</name>
</gene>
<keyword evidence="3" id="KW-0812">Transmembrane</keyword>
<reference evidence="4" key="1">
    <citation type="journal article" date="2021" name="Sci. Rep.">
        <title>Diploid genomic architecture of Nitzschia inconspicua, an elite biomass production diatom.</title>
        <authorList>
            <person name="Oliver A."/>
            <person name="Podell S."/>
            <person name="Pinowska A."/>
            <person name="Traller J.C."/>
            <person name="Smith S.R."/>
            <person name="McClure R."/>
            <person name="Beliaev A."/>
            <person name="Bohutskyi P."/>
            <person name="Hill E.A."/>
            <person name="Rabines A."/>
            <person name="Zheng H."/>
            <person name="Allen L.Z."/>
            <person name="Kuo A."/>
            <person name="Grigoriev I.V."/>
            <person name="Allen A.E."/>
            <person name="Hazlebeck D."/>
            <person name="Allen E.E."/>
        </authorList>
    </citation>
    <scope>NUCLEOTIDE SEQUENCE</scope>
    <source>
        <strain evidence="4">Hildebrandi</strain>
    </source>
</reference>
<evidence type="ECO:0000256" key="2">
    <source>
        <dbReference type="SAM" id="MobiDB-lite"/>
    </source>
</evidence>
<dbReference type="AlphaFoldDB" id="A0A9K3KJR8"/>
<dbReference type="Proteomes" id="UP000693970">
    <property type="component" value="Unassembled WGS sequence"/>
</dbReference>
<comment type="caution">
    <text evidence="4">The sequence shown here is derived from an EMBL/GenBank/DDBJ whole genome shotgun (WGS) entry which is preliminary data.</text>
</comment>
<reference evidence="4" key="2">
    <citation type="submission" date="2021-04" db="EMBL/GenBank/DDBJ databases">
        <authorList>
            <person name="Podell S."/>
        </authorList>
    </citation>
    <scope>NUCLEOTIDE SEQUENCE</scope>
    <source>
        <strain evidence="4">Hildebrandi</strain>
    </source>
</reference>
<evidence type="ECO:0000313" key="4">
    <source>
        <dbReference type="EMBL" id="KAG7344987.1"/>
    </source>
</evidence>
<feature type="compositionally biased region" description="Basic and acidic residues" evidence="2">
    <location>
        <begin position="420"/>
        <end position="429"/>
    </location>
</feature>
<name>A0A9K3KJR8_9STRA</name>
<dbReference type="CDD" id="cd07067">
    <property type="entry name" value="HP_PGM_like"/>
    <property type="match status" value="1"/>
</dbReference>
<evidence type="ECO:0000256" key="3">
    <source>
        <dbReference type="SAM" id="Phobius"/>
    </source>
</evidence>
<feature type="binding site" evidence="1">
    <location>
        <begin position="69"/>
        <end position="76"/>
    </location>
    <ligand>
        <name>substrate</name>
    </ligand>
</feature>
<dbReference type="OrthoDB" id="44349at2759"/>
<sequence length="442" mass="50433">MSPGSGHVTLPPSLIVAIGSVIGSLTILLFLEKKSQQRCTKHSSTSSRNNDPFLQDKRQRLPSLILLLRHAESEGNADHTLWRTKPDNLISLTEKGYKEAIEAGKRIETIFQIYDKQHPESGDRNSAGKTLRVHIHVSPFERTLQTARAARQAFEHRVVRTSPESRIREQEFGNFSLKDSLEQRQEQQQVGRFWYRFPTGESGADVYDRVKSWWCESVLTINERIGYEPVDAVVVVTHSLSMRFVLMQLYNWSPLTFHSVWAAQSCELYVLRKDMSLPGIDPYVLDDVHGDMPRSSIDVYVRLRKYENDDTTDDSTTSSSATSSSTSIIKLLRLHNYLNIPPPRTIQFDLIKEQLMEQYPHEIQSIDDIESISFKPIMHMPESFDTALVDKDSTISVNNQPQKSGFDCNKTGSRSQLGGENHEPLEKSFRWPRTCTKSSSTT</sequence>
<feature type="region of interest" description="Disordered" evidence="2">
    <location>
        <begin position="398"/>
        <end position="442"/>
    </location>
</feature>
<dbReference type="SMART" id="SM00855">
    <property type="entry name" value="PGAM"/>
    <property type="match status" value="1"/>
</dbReference>
<evidence type="ECO:0000313" key="5">
    <source>
        <dbReference type="Proteomes" id="UP000693970"/>
    </source>
</evidence>
<dbReference type="InterPro" id="IPR013078">
    <property type="entry name" value="His_Pase_superF_clade-1"/>
</dbReference>
<accession>A0A9K3KJR8</accession>